<dbReference type="AlphaFoldDB" id="A0A1B6EQZ0"/>
<evidence type="ECO:0000256" key="7">
    <source>
        <dbReference type="ARBA" id="ARBA00022777"/>
    </source>
</evidence>
<keyword evidence="5" id="KW-0812">Transmembrane</keyword>
<keyword evidence="4" id="KW-0808">Transferase</keyword>
<evidence type="ECO:0000256" key="16">
    <source>
        <dbReference type="ARBA" id="ARBA00030430"/>
    </source>
</evidence>
<sequence>MSLELSVEMEIVIITILLSGIQYIGSELVECPLNHFKLKGMESCHPWLDCEDLDSITVIKRLGTGAVKDVFLADWKGFLLALSIPVNPTFLEDFMAGVNVLKLLNSNKYVVQYIGYCNRTYALLTEYHAKGNAADFLSKISPYNVMKGLEFCHQYALILNHLHNGPAGKRVFCDSNSLDKLLSQLLVTSDEQLILNDVDALPEVVNVSGVKCGKQQLHGTFVAPEQLWNRNEPFSDNLMPSYNEKTDIWKAGTVCGHFLNKASDGVWVRYRLYEFHSKCKNHEPLSRPNAEELVIEYSKVADEYMNHSDL</sequence>
<keyword evidence="12" id="KW-0472">Membrane</keyword>
<dbReference type="PROSITE" id="PS50011">
    <property type="entry name" value="PROTEIN_KINASE_DOM"/>
    <property type="match status" value="1"/>
</dbReference>
<organism evidence="18">
    <name type="scientific">Cuerna arida</name>
    <dbReference type="NCBI Taxonomy" id="1464854"/>
    <lineage>
        <taxon>Eukaryota</taxon>
        <taxon>Metazoa</taxon>
        <taxon>Ecdysozoa</taxon>
        <taxon>Arthropoda</taxon>
        <taxon>Hexapoda</taxon>
        <taxon>Insecta</taxon>
        <taxon>Pterygota</taxon>
        <taxon>Neoptera</taxon>
        <taxon>Paraneoptera</taxon>
        <taxon>Hemiptera</taxon>
        <taxon>Auchenorrhyncha</taxon>
        <taxon>Membracoidea</taxon>
        <taxon>Cicadellidae</taxon>
        <taxon>Cicadellinae</taxon>
        <taxon>Proconiini</taxon>
        <taxon>Cuerna</taxon>
    </lineage>
</organism>
<evidence type="ECO:0000256" key="11">
    <source>
        <dbReference type="ARBA" id="ARBA00022989"/>
    </source>
</evidence>
<dbReference type="GO" id="GO:0019200">
    <property type="term" value="F:carbohydrate kinase activity"/>
    <property type="evidence" value="ECO:0007669"/>
    <property type="project" value="InterPro"/>
</dbReference>
<evidence type="ECO:0000259" key="17">
    <source>
        <dbReference type="PROSITE" id="PS50011"/>
    </source>
</evidence>
<dbReference type="SUPFAM" id="SSF56112">
    <property type="entry name" value="Protein kinase-like (PK-like)"/>
    <property type="match status" value="1"/>
</dbReference>
<evidence type="ECO:0000256" key="9">
    <source>
        <dbReference type="ARBA" id="ARBA00022840"/>
    </source>
</evidence>
<evidence type="ECO:0000256" key="8">
    <source>
        <dbReference type="ARBA" id="ARBA00022824"/>
    </source>
</evidence>
<dbReference type="EMBL" id="GECZ01029441">
    <property type="protein sequence ID" value="JAS40328.1"/>
    <property type="molecule type" value="Transcribed_RNA"/>
</dbReference>
<dbReference type="GO" id="GO:0005789">
    <property type="term" value="C:endoplasmic reticulum membrane"/>
    <property type="evidence" value="ECO:0007669"/>
    <property type="project" value="UniProtKB-SubCell"/>
</dbReference>
<comment type="subcellular location">
    <subcellularLocation>
        <location evidence="1">Endoplasmic reticulum membrane</location>
        <topology evidence="1">Single-pass type II membrane protein</topology>
    </subcellularLocation>
</comment>
<dbReference type="InterPro" id="IPR011009">
    <property type="entry name" value="Kinase-like_dom_sf"/>
</dbReference>
<comment type="catalytic activity">
    <reaction evidence="14">
        <text>3-O-[beta-D-GalNAc-(1-&gt;3)-beta-D-GlcNAc-(1-&gt;4)-alpha-D-Man]-L-Thr-[protein] + ATP = 3-O-[beta-D-GalNAc-(1-&gt;3)-beta-D-GlcNAc-(1-&gt;4)-(O-6-P-alpha-D-Man)]-Thr-[protein] + ADP + H(+)</text>
        <dbReference type="Rhea" id="RHEA:52616"/>
        <dbReference type="Rhea" id="RHEA-COMP:13308"/>
        <dbReference type="Rhea" id="RHEA-COMP:13309"/>
        <dbReference type="ChEBI" id="CHEBI:15378"/>
        <dbReference type="ChEBI" id="CHEBI:30616"/>
        <dbReference type="ChEBI" id="CHEBI:136709"/>
        <dbReference type="ChEBI" id="CHEBI:136710"/>
        <dbReference type="ChEBI" id="CHEBI:456216"/>
        <dbReference type="EC" id="2.7.1.183"/>
    </reaction>
</comment>
<reference evidence="18" key="1">
    <citation type="submission" date="2015-11" db="EMBL/GenBank/DDBJ databases">
        <title>De novo transcriptome assembly of four potential Pierce s Disease insect vectors from Arizona vineyards.</title>
        <authorList>
            <person name="Tassone E.E."/>
        </authorList>
    </citation>
    <scope>NUCLEOTIDE SEQUENCE</scope>
</reference>
<dbReference type="InterPro" id="IPR000719">
    <property type="entry name" value="Prot_kinase_dom"/>
</dbReference>
<evidence type="ECO:0000256" key="3">
    <source>
        <dbReference type="ARBA" id="ARBA00015906"/>
    </source>
</evidence>
<accession>A0A1B6EQZ0</accession>
<dbReference type="InterPro" id="IPR001245">
    <property type="entry name" value="Ser-Thr/Tyr_kinase_cat_dom"/>
</dbReference>
<evidence type="ECO:0000313" key="18">
    <source>
        <dbReference type="EMBL" id="JAS40328.1"/>
    </source>
</evidence>
<dbReference type="GO" id="GO:0005524">
    <property type="term" value="F:ATP binding"/>
    <property type="evidence" value="ECO:0007669"/>
    <property type="project" value="UniProtKB-KW"/>
</dbReference>
<evidence type="ECO:0000256" key="1">
    <source>
        <dbReference type="ARBA" id="ARBA00004648"/>
    </source>
</evidence>
<dbReference type="Gene3D" id="1.10.510.10">
    <property type="entry name" value="Transferase(Phosphotransferase) domain 1"/>
    <property type="match status" value="1"/>
</dbReference>
<evidence type="ECO:0000256" key="4">
    <source>
        <dbReference type="ARBA" id="ARBA00022679"/>
    </source>
</evidence>
<keyword evidence="8" id="KW-0256">Endoplasmic reticulum</keyword>
<keyword evidence="11" id="KW-1133">Transmembrane helix</keyword>
<dbReference type="InterPro" id="IPR039318">
    <property type="entry name" value="POMK"/>
</dbReference>
<evidence type="ECO:0000256" key="10">
    <source>
        <dbReference type="ARBA" id="ARBA00022968"/>
    </source>
</evidence>
<keyword evidence="6" id="KW-0547">Nucleotide-binding</keyword>
<dbReference type="EC" id="2.7.1.183" evidence="2"/>
<dbReference type="GO" id="GO:0004672">
    <property type="term" value="F:protein kinase activity"/>
    <property type="evidence" value="ECO:0007669"/>
    <property type="project" value="InterPro"/>
</dbReference>
<evidence type="ECO:0000256" key="14">
    <source>
        <dbReference type="ARBA" id="ARBA00029343"/>
    </source>
</evidence>
<evidence type="ECO:0000256" key="13">
    <source>
        <dbReference type="ARBA" id="ARBA00025665"/>
    </source>
</evidence>
<keyword evidence="9" id="KW-0067">ATP-binding</keyword>
<proteinExistence type="predicted"/>
<evidence type="ECO:0000256" key="15">
    <source>
        <dbReference type="ARBA" id="ARBA00030304"/>
    </source>
</evidence>
<gene>
    <name evidence="18" type="ORF">g.36638</name>
</gene>
<evidence type="ECO:0000256" key="5">
    <source>
        <dbReference type="ARBA" id="ARBA00022692"/>
    </source>
</evidence>
<dbReference type="Pfam" id="PF07714">
    <property type="entry name" value="PK_Tyr_Ser-Thr"/>
    <property type="match status" value="1"/>
</dbReference>
<dbReference type="GO" id="GO:0006493">
    <property type="term" value="P:protein O-linked glycosylation"/>
    <property type="evidence" value="ECO:0007669"/>
    <property type="project" value="InterPro"/>
</dbReference>
<comment type="function">
    <text evidence="13">Protein O-mannose kinase that specifically mediates phosphorylation at the 6-position of an O-mannose of the trisaccharide (N-acetylgalactosamine (GalNAc)-beta-1,3-N-acetylglucosamine (GlcNAc)-beta-1,4-mannose) to generate phosphorylated O-mannosyl trisaccharide (N-acetylgalactosamine-beta-1,3-N-acetylglucosamine-beta-1,4-(phosphate-6-)mannose). Phosphorylated O-mannosyl trisaccharide is a carbohydrate structure present in alpha-dystroglycan (DAG1), which is required for binding laminin G-like domain-containing extracellular proteins with high affinity. Only shows kinase activity when the GalNAc-beta-3-GlcNAc-beta-terminus is linked to the 4-position of O-mannose, suggesting that this disaccharide serves as the substrate recognition motif.</text>
</comment>
<dbReference type="PANTHER" id="PTHR22618">
    <property type="entry name" value="PROTEIN O-MANNOSE KINASE"/>
    <property type="match status" value="1"/>
</dbReference>
<keyword evidence="10" id="KW-0735">Signal-anchor</keyword>
<evidence type="ECO:0000256" key="6">
    <source>
        <dbReference type="ARBA" id="ARBA00022741"/>
    </source>
</evidence>
<name>A0A1B6EQZ0_9HEMI</name>
<evidence type="ECO:0000256" key="12">
    <source>
        <dbReference type="ARBA" id="ARBA00023136"/>
    </source>
</evidence>
<dbReference type="PANTHER" id="PTHR22618:SF2">
    <property type="entry name" value="PROTEIN O-MANNOSE KINASE"/>
    <property type="match status" value="1"/>
</dbReference>
<evidence type="ECO:0000256" key="2">
    <source>
        <dbReference type="ARBA" id="ARBA00011932"/>
    </source>
</evidence>
<feature type="domain" description="Protein kinase" evidence="17">
    <location>
        <begin position="56"/>
        <end position="310"/>
    </location>
</feature>
<keyword evidence="7" id="KW-0418">Kinase</keyword>
<protein>
    <recommendedName>
        <fullName evidence="3">Protein O-mannose kinase</fullName>
        <ecNumber evidence="2">2.7.1.183</ecNumber>
    </recommendedName>
    <alternativeName>
        <fullName evidence="16">Protein kinase-like protein SgK196</fullName>
    </alternativeName>
    <alternativeName>
        <fullName evidence="15">Sugen kinase 196</fullName>
    </alternativeName>
</protein>